<dbReference type="InterPro" id="IPR006838">
    <property type="entry name" value="ADTRP_AIG1"/>
</dbReference>
<evidence type="ECO:0000256" key="2">
    <source>
        <dbReference type="ARBA" id="ARBA00022692"/>
    </source>
</evidence>
<gene>
    <name evidence="6" type="ORF">K461DRAFT_272844</name>
</gene>
<accession>A0A9P4MP13</accession>
<proteinExistence type="predicted"/>
<keyword evidence="2 5" id="KW-0812">Transmembrane</keyword>
<dbReference type="OrthoDB" id="1898221at2759"/>
<feature type="transmembrane region" description="Helical" evidence="5">
    <location>
        <begin position="89"/>
        <end position="109"/>
    </location>
</feature>
<evidence type="ECO:0000256" key="3">
    <source>
        <dbReference type="ARBA" id="ARBA00022989"/>
    </source>
</evidence>
<dbReference type="Pfam" id="PF04750">
    <property type="entry name" value="Far-17a_AIG1"/>
    <property type="match status" value="1"/>
</dbReference>
<dbReference type="GO" id="GO:0016020">
    <property type="term" value="C:membrane"/>
    <property type="evidence" value="ECO:0007669"/>
    <property type="project" value="InterPro"/>
</dbReference>
<dbReference type="EMBL" id="ML996081">
    <property type="protein sequence ID" value="KAF2156764.1"/>
    <property type="molecule type" value="Genomic_DNA"/>
</dbReference>
<evidence type="ECO:0000256" key="4">
    <source>
        <dbReference type="ARBA" id="ARBA00023136"/>
    </source>
</evidence>
<dbReference type="PANTHER" id="PTHR10989">
    <property type="entry name" value="ANDROGEN-INDUCED PROTEIN 1-RELATED"/>
    <property type="match status" value="1"/>
</dbReference>
<evidence type="ECO:0000256" key="1">
    <source>
        <dbReference type="ARBA" id="ARBA00004127"/>
    </source>
</evidence>
<name>A0A9P4MP13_9PEZI</name>
<evidence type="ECO:0000256" key="5">
    <source>
        <dbReference type="SAM" id="Phobius"/>
    </source>
</evidence>
<dbReference type="Proteomes" id="UP000799439">
    <property type="component" value="Unassembled WGS sequence"/>
</dbReference>
<dbReference type="AlphaFoldDB" id="A0A9P4MP13"/>
<dbReference type="GO" id="GO:0012505">
    <property type="term" value="C:endomembrane system"/>
    <property type="evidence" value="ECO:0007669"/>
    <property type="project" value="UniProtKB-SubCell"/>
</dbReference>
<organism evidence="6 7">
    <name type="scientific">Myriangium duriaei CBS 260.36</name>
    <dbReference type="NCBI Taxonomy" id="1168546"/>
    <lineage>
        <taxon>Eukaryota</taxon>
        <taxon>Fungi</taxon>
        <taxon>Dikarya</taxon>
        <taxon>Ascomycota</taxon>
        <taxon>Pezizomycotina</taxon>
        <taxon>Dothideomycetes</taxon>
        <taxon>Dothideomycetidae</taxon>
        <taxon>Myriangiales</taxon>
        <taxon>Myriangiaceae</taxon>
        <taxon>Myriangium</taxon>
    </lineage>
</organism>
<dbReference type="PANTHER" id="PTHR10989:SF16">
    <property type="entry name" value="AT02829P-RELATED"/>
    <property type="match status" value="1"/>
</dbReference>
<feature type="transmembrane region" description="Helical" evidence="5">
    <location>
        <begin position="21"/>
        <end position="43"/>
    </location>
</feature>
<feature type="transmembrane region" description="Helical" evidence="5">
    <location>
        <begin position="156"/>
        <end position="176"/>
    </location>
</feature>
<feature type="transmembrane region" description="Helical" evidence="5">
    <location>
        <begin position="55"/>
        <end position="77"/>
    </location>
</feature>
<protein>
    <submittedName>
        <fullName evidence="6">Integral membrane protein</fullName>
    </submittedName>
</protein>
<comment type="caution">
    <text evidence="6">The sequence shown here is derived from an EMBL/GenBank/DDBJ whole genome shotgun (WGS) entry which is preliminary data.</text>
</comment>
<reference evidence="6" key="1">
    <citation type="journal article" date="2020" name="Stud. Mycol.">
        <title>101 Dothideomycetes genomes: a test case for predicting lifestyles and emergence of pathogens.</title>
        <authorList>
            <person name="Haridas S."/>
            <person name="Albert R."/>
            <person name="Binder M."/>
            <person name="Bloem J."/>
            <person name="Labutti K."/>
            <person name="Salamov A."/>
            <person name="Andreopoulos B."/>
            <person name="Baker S."/>
            <person name="Barry K."/>
            <person name="Bills G."/>
            <person name="Bluhm B."/>
            <person name="Cannon C."/>
            <person name="Castanera R."/>
            <person name="Culley D."/>
            <person name="Daum C."/>
            <person name="Ezra D."/>
            <person name="Gonzalez J."/>
            <person name="Henrissat B."/>
            <person name="Kuo A."/>
            <person name="Liang C."/>
            <person name="Lipzen A."/>
            <person name="Lutzoni F."/>
            <person name="Magnuson J."/>
            <person name="Mondo S."/>
            <person name="Nolan M."/>
            <person name="Ohm R."/>
            <person name="Pangilinan J."/>
            <person name="Park H.-J."/>
            <person name="Ramirez L."/>
            <person name="Alfaro M."/>
            <person name="Sun H."/>
            <person name="Tritt A."/>
            <person name="Yoshinaga Y."/>
            <person name="Zwiers L.-H."/>
            <person name="Turgeon B."/>
            <person name="Goodwin S."/>
            <person name="Spatafora J."/>
            <person name="Crous P."/>
            <person name="Grigoriev I."/>
        </authorList>
    </citation>
    <scope>NUCLEOTIDE SEQUENCE</scope>
    <source>
        <strain evidence="6">CBS 260.36</strain>
    </source>
</reference>
<evidence type="ECO:0000313" key="7">
    <source>
        <dbReference type="Proteomes" id="UP000799439"/>
    </source>
</evidence>
<sequence>MAQLDDLVRRHPLQRLHSPSRGASAFVHVAGLASNAFSFHWLITHPNRINQSYGWHFQYLTIVGLTLTTLTFALGLLADLTLLRPLFALKNILSIASAPMEVLITLLYWGLRSIDPALVQAPDLPTLPLAADCSFHLFPALALLADLLLFSPPYGIAVLPAFGLSSVIAVAYYFWVEHCYAQNGFYPYPLFDQVGFEGRAALFIGSALVMGSATWALKRVYGAVNGWQMDGAAQPGVKAPRKSR</sequence>
<evidence type="ECO:0000313" key="6">
    <source>
        <dbReference type="EMBL" id="KAF2156764.1"/>
    </source>
</evidence>
<keyword evidence="4 5" id="KW-0472">Membrane</keyword>
<keyword evidence="3 5" id="KW-1133">Transmembrane helix</keyword>
<keyword evidence="7" id="KW-1185">Reference proteome</keyword>
<comment type="subcellular location">
    <subcellularLocation>
        <location evidence="1">Endomembrane system</location>
        <topology evidence="1">Multi-pass membrane protein</topology>
    </subcellularLocation>
</comment>